<organism evidence="3 4">
    <name type="scientific">Marmoricola endophyticus</name>
    <dbReference type="NCBI Taxonomy" id="2040280"/>
    <lineage>
        <taxon>Bacteria</taxon>
        <taxon>Bacillati</taxon>
        <taxon>Actinomycetota</taxon>
        <taxon>Actinomycetes</taxon>
        <taxon>Propionibacteriales</taxon>
        <taxon>Nocardioidaceae</taxon>
        <taxon>Marmoricola</taxon>
    </lineage>
</organism>
<feature type="compositionally biased region" description="Low complexity" evidence="1">
    <location>
        <begin position="30"/>
        <end position="68"/>
    </location>
</feature>
<reference evidence="3" key="2">
    <citation type="submission" date="2020-09" db="EMBL/GenBank/DDBJ databases">
        <authorList>
            <person name="Sun Q."/>
            <person name="Zhou Y."/>
        </authorList>
    </citation>
    <scope>NUCLEOTIDE SEQUENCE</scope>
    <source>
        <strain evidence="3">CGMCC 1.16067</strain>
    </source>
</reference>
<evidence type="ECO:0000313" key="4">
    <source>
        <dbReference type="Proteomes" id="UP000649179"/>
    </source>
</evidence>
<proteinExistence type="predicted"/>
<feature type="compositionally biased region" description="Polar residues" evidence="1">
    <location>
        <begin position="232"/>
        <end position="247"/>
    </location>
</feature>
<evidence type="ECO:0000313" key="3">
    <source>
        <dbReference type="EMBL" id="GGF56236.1"/>
    </source>
</evidence>
<dbReference type="Proteomes" id="UP000649179">
    <property type="component" value="Unassembled WGS sequence"/>
</dbReference>
<gene>
    <name evidence="3" type="ORF">GCM10011519_32720</name>
</gene>
<dbReference type="RefSeq" id="WP_188780738.1">
    <property type="nucleotide sequence ID" value="NZ_BMKQ01000001.1"/>
</dbReference>
<dbReference type="PROSITE" id="PS51257">
    <property type="entry name" value="PROKAR_LIPOPROTEIN"/>
    <property type="match status" value="1"/>
</dbReference>
<accession>A0A917BTH6</accession>
<keyword evidence="4" id="KW-1185">Reference proteome</keyword>
<comment type="caution">
    <text evidence="3">The sequence shown here is derived from an EMBL/GenBank/DDBJ whole genome shotgun (WGS) entry which is preliminary data.</text>
</comment>
<reference evidence="3" key="1">
    <citation type="journal article" date="2014" name="Int. J. Syst. Evol. Microbiol.">
        <title>Complete genome sequence of Corynebacterium casei LMG S-19264T (=DSM 44701T), isolated from a smear-ripened cheese.</title>
        <authorList>
            <consortium name="US DOE Joint Genome Institute (JGI-PGF)"/>
            <person name="Walter F."/>
            <person name="Albersmeier A."/>
            <person name="Kalinowski J."/>
            <person name="Ruckert C."/>
        </authorList>
    </citation>
    <scope>NUCLEOTIDE SEQUENCE</scope>
    <source>
        <strain evidence="3">CGMCC 1.16067</strain>
    </source>
</reference>
<feature type="chain" id="PRO_5038832029" description="DUF4352 domain-containing protein" evidence="2">
    <location>
        <begin position="23"/>
        <end position="247"/>
    </location>
</feature>
<name>A0A917BTH6_9ACTN</name>
<evidence type="ECO:0000256" key="1">
    <source>
        <dbReference type="SAM" id="MobiDB-lite"/>
    </source>
</evidence>
<feature type="region of interest" description="Disordered" evidence="1">
    <location>
        <begin position="24"/>
        <end position="69"/>
    </location>
</feature>
<sequence length="247" mass="25083">MRRTLSLLALALTAGLTLTACGGGDDEASDSASPSATASESSPSAEPSEEPTQSPTASATPAAGSTPSWAEPAVYAGTKLGSTTVAGRGLGKGKLAVTVYQVDSLDSPSDGTFADVGQSTPKIKKGDPLIVLDYVLTNTGSAPVTIGNLGVEHELAFGKAKLDTQDVLVDPTLIDGYGLHGDIQKPTYGEESYPVKPGESISLAEAVLSQPGKPLTFTFGVTPVKKGAVSYDDQTTSKPLRTTPTAG</sequence>
<feature type="signal peptide" evidence="2">
    <location>
        <begin position="1"/>
        <end position="22"/>
    </location>
</feature>
<evidence type="ECO:0008006" key="5">
    <source>
        <dbReference type="Google" id="ProtNLM"/>
    </source>
</evidence>
<keyword evidence="2" id="KW-0732">Signal</keyword>
<dbReference type="EMBL" id="BMKQ01000001">
    <property type="protein sequence ID" value="GGF56236.1"/>
    <property type="molecule type" value="Genomic_DNA"/>
</dbReference>
<protein>
    <recommendedName>
        <fullName evidence="5">DUF4352 domain-containing protein</fullName>
    </recommendedName>
</protein>
<dbReference type="AlphaFoldDB" id="A0A917BTH6"/>
<evidence type="ECO:0000256" key="2">
    <source>
        <dbReference type="SAM" id="SignalP"/>
    </source>
</evidence>
<feature type="region of interest" description="Disordered" evidence="1">
    <location>
        <begin position="228"/>
        <end position="247"/>
    </location>
</feature>